<dbReference type="Pfam" id="PF02086">
    <property type="entry name" value="MethyltransfD12"/>
    <property type="match status" value="1"/>
</dbReference>
<protein>
    <recommendedName>
        <fullName evidence="2">site-specific DNA-methyltransferase (adenine-specific)</fullName>
        <ecNumber evidence="2">2.1.1.72</ecNumber>
    </recommendedName>
</protein>
<dbReference type="GO" id="GO:0009007">
    <property type="term" value="F:site-specific DNA-methyltransferase (adenine-specific) activity"/>
    <property type="evidence" value="ECO:0007669"/>
    <property type="project" value="UniProtKB-EC"/>
</dbReference>
<evidence type="ECO:0000256" key="1">
    <source>
        <dbReference type="ARBA" id="ARBA00006594"/>
    </source>
</evidence>
<comment type="similarity">
    <text evidence="1">Belongs to the N(4)/N(6)-methyltransferase family.</text>
</comment>
<evidence type="ECO:0000256" key="5">
    <source>
        <dbReference type="ARBA" id="ARBA00022691"/>
    </source>
</evidence>
<gene>
    <name evidence="7" type="ORF">DI549_14715</name>
</gene>
<evidence type="ECO:0000256" key="6">
    <source>
        <dbReference type="ARBA" id="ARBA00047942"/>
    </source>
</evidence>
<dbReference type="InterPro" id="IPR012327">
    <property type="entry name" value="MeTrfase_D12"/>
</dbReference>
<dbReference type="GO" id="GO:0009307">
    <property type="term" value="P:DNA restriction-modification system"/>
    <property type="evidence" value="ECO:0007669"/>
    <property type="project" value="InterPro"/>
</dbReference>
<proteinExistence type="inferred from homology"/>
<dbReference type="GO" id="GO:1904047">
    <property type="term" value="F:S-adenosyl-L-methionine binding"/>
    <property type="evidence" value="ECO:0007669"/>
    <property type="project" value="TreeGrafter"/>
</dbReference>
<dbReference type="PANTHER" id="PTHR30481:SF4">
    <property type="entry name" value="SITE-SPECIFIC DNA-METHYLTRANSFERASE (ADENINE-SPECIFIC)"/>
    <property type="match status" value="1"/>
</dbReference>
<dbReference type="EMBL" id="QFQD01000049">
    <property type="protein sequence ID" value="PZQ81259.1"/>
    <property type="molecule type" value="Genomic_DNA"/>
</dbReference>
<dbReference type="InterPro" id="IPR029063">
    <property type="entry name" value="SAM-dependent_MTases_sf"/>
</dbReference>
<dbReference type="GO" id="GO:0032259">
    <property type="term" value="P:methylation"/>
    <property type="evidence" value="ECO:0007669"/>
    <property type="project" value="UniProtKB-KW"/>
</dbReference>
<keyword evidence="5" id="KW-0949">S-adenosyl-L-methionine</keyword>
<sequence>METTTLRRVNPTRPIAAYIGGKLRLAPLITQKIAEIPHRSYIEPFIGMGGIFLRREAVPPVEVINDISGDVVNLFRVAQRHSDALEDAFRFHITSRSVFERFCRAEPADLTDIERAVRFLYLQRAAFGGKVAGRSFGVSPSEPGSIDHVRLAPLIRALSARLAGVVIENLPYAEVIERYDRPASLFYLDPPYYGGEADYGSGVFQREDFEKLAALLGQIQGRFIVSINDVPEIRRIFSGFTMIPLKLKYSIAQKASTEAAELLILDARTAAMPARQSTLFGV</sequence>
<dbReference type="Gene3D" id="3.40.50.150">
    <property type="entry name" value="Vaccinia Virus protein VP39"/>
    <property type="match status" value="1"/>
</dbReference>
<dbReference type="Gene3D" id="1.10.1020.10">
    <property type="entry name" value="Adenine-specific Methyltransferase, Domain 2"/>
    <property type="match status" value="1"/>
</dbReference>
<name>A0A2W5QY69_ANCNO</name>
<dbReference type="GO" id="GO:0006298">
    <property type="term" value="P:mismatch repair"/>
    <property type="evidence" value="ECO:0007669"/>
    <property type="project" value="TreeGrafter"/>
</dbReference>
<dbReference type="SUPFAM" id="SSF53335">
    <property type="entry name" value="S-adenosyl-L-methionine-dependent methyltransferases"/>
    <property type="match status" value="1"/>
</dbReference>
<keyword evidence="3 7" id="KW-0489">Methyltransferase</keyword>
<evidence type="ECO:0000256" key="3">
    <source>
        <dbReference type="ARBA" id="ARBA00022603"/>
    </source>
</evidence>
<dbReference type="PIRSF" id="PIRSF000398">
    <property type="entry name" value="M_m6A_EcoRV"/>
    <property type="match status" value="1"/>
</dbReference>
<dbReference type="PANTHER" id="PTHR30481">
    <property type="entry name" value="DNA ADENINE METHYLASE"/>
    <property type="match status" value="1"/>
</dbReference>
<evidence type="ECO:0000256" key="2">
    <source>
        <dbReference type="ARBA" id="ARBA00011900"/>
    </source>
</evidence>
<dbReference type="EC" id="2.1.1.72" evidence="2"/>
<evidence type="ECO:0000313" key="8">
    <source>
        <dbReference type="Proteomes" id="UP000248887"/>
    </source>
</evidence>
<reference evidence="7 8" key="1">
    <citation type="submission" date="2017-08" db="EMBL/GenBank/DDBJ databases">
        <title>Infants hospitalized years apart are colonized by the same room-sourced microbial strains.</title>
        <authorList>
            <person name="Brooks B."/>
            <person name="Olm M.R."/>
            <person name="Firek B.A."/>
            <person name="Baker R."/>
            <person name="Thomas B.C."/>
            <person name="Morowitz M.J."/>
            <person name="Banfield J.F."/>
        </authorList>
    </citation>
    <scope>NUCLEOTIDE SEQUENCE [LARGE SCALE GENOMIC DNA]</scope>
    <source>
        <strain evidence="7">S2_005_001_R2_27</strain>
    </source>
</reference>
<evidence type="ECO:0000313" key="7">
    <source>
        <dbReference type="EMBL" id="PZQ81259.1"/>
    </source>
</evidence>
<comment type="catalytic activity">
    <reaction evidence="6">
        <text>a 2'-deoxyadenosine in DNA + S-adenosyl-L-methionine = an N(6)-methyl-2'-deoxyadenosine in DNA + S-adenosyl-L-homocysteine + H(+)</text>
        <dbReference type="Rhea" id="RHEA:15197"/>
        <dbReference type="Rhea" id="RHEA-COMP:12418"/>
        <dbReference type="Rhea" id="RHEA-COMP:12419"/>
        <dbReference type="ChEBI" id="CHEBI:15378"/>
        <dbReference type="ChEBI" id="CHEBI:57856"/>
        <dbReference type="ChEBI" id="CHEBI:59789"/>
        <dbReference type="ChEBI" id="CHEBI:90615"/>
        <dbReference type="ChEBI" id="CHEBI:90616"/>
        <dbReference type="EC" id="2.1.1.72"/>
    </reaction>
</comment>
<dbReference type="PRINTS" id="PR00505">
    <property type="entry name" value="D12N6MTFRASE"/>
</dbReference>
<dbReference type="InterPro" id="IPR023095">
    <property type="entry name" value="Ade_MeTrfase_dom_2"/>
</dbReference>
<dbReference type="AlphaFoldDB" id="A0A2W5QY69"/>
<accession>A0A2W5QY69</accession>
<organism evidence="7 8">
    <name type="scientific">Ancylobacter novellus</name>
    <name type="common">Thiobacillus novellus</name>
    <dbReference type="NCBI Taxonomy" id="921"/>
    <lineage>
        <taxon>Bacteria</taxon>
        <taxon>Pseudomonadati</taxon>
        <taxon>Pseudomonadota</taxon>
        <taxon>Alphaproteobacteria</taxon>
        <taxon>Hyphomicrobiales</taxon>
        <taxon>Xanthobacteraceae</taxon>
        <taxon>Ancylobacter</taxon>
    </lineage>
</organism>
<dbReference type="Proteomes" id="UP000248887">
    <property type="component" value="Unassembled WGS sequence"/>
</dbReference>
<dbReference type="GO" id="GO:0043565">
    <property type="term" value="F:sequence-specific DNA binding"/>
    <property type="evidence" value="ECO:0007669"/>
    <property type="project" value="TreeGrafter"/>
</dbReference>
<comment type="caution">
    <text evidence="7">The sequence shown here is derived from an EMBL/GenBank/DDBJ whole genome shotgun (WGS) entry which is preliminary data.</text>
</comment>
<dbReference type="InterPro" id="IPR012263">
    <property type="entry name" value="M_m6A_EcoRV"/>
</dbReference>
<evidence type="ECO:0000256" key="4">
    <source>
        <dbReference type="ARBA" id="ARBA00022679"/>
    </source>
</evidence>
<keyword evidence="4 7" id="KW-0808">Transferase</keyword>